<evidence type="ECO:0000259" key="3">
    <source>
        <dbReference type="PROSITE" id="PS50112"/>
    </source>
</evidence>
<evidence type="ECO:0000256" key="1">
    <source>
        <dbReference type="SAM" id="MobiDB-lite"/>
    </source>
</evidence>
<dbReference type="InterPro" id="IPR000700">
    <property type="entry name" value="PAS-assoc_C"/>
</dbReference>
<feature type="domain" description="PAS" evidence="3">
    <location>
        <begin position="282"/>
        <end position="328"/>
    </location>
</feature>
<dbReference type="Pfam" id="PF00989">
    <property type="entry name" value="PAS"/>
    <property type="match status" value="1"/>
</dbReference>
<evidence type="ECO:0000313" key="5">
    <source>
        <dbReference type="EMBL" id="QLG51290.1"/>
    </source>
</evidence>
<dbReference type="PANTHER" id="PTHR44757:SF2">
    <property type="entry name" value="BIOFILM ARCHITECTURE MAINTENANCE PROTEIN MBAA"/>
    <property type="match status" value="1"/>
</dbReference>
<dbReference type="InterPro" id="IPR005467">
    <property type="entry name" value="His_kinase_dom"/>
</dbReference>
<feature type="region of interest" description="Disordered" evidence="1">
    <location>
        <begin position="1"/>
        <end position="30"/>
    </location>
</feature>
<feature type="domain" description="PAC" evidence="4">
    <location>
        <begin position="353"/>
        <end position="407"/>
    </location>
</feature>
<dbReference type="CDD" id="cd00130">
    <property type="entry name" value="PAS"/>
    <property type="match status" value="3"/>
</dbReference>
<dbReference type="Pfam" id="PF02518">
    <property type="entry name" value="HATPase_c"/>
    <property type="match status" value="1"/>
</dbReference>
<organism evidence="5 6">
    <name type="scientific">Natrinema halophilum</name>
    <dbReference type="NCBI Taxonomy" id="1699371"/>
    <lineage>
        <taxon>Archaea</taxon>
        <taxon>Methanobacteriati</taxon>
        <taxon>Methanobacteriota</taxon>
        <taxon>Stenosarchaea group</taxon>
        <taxon>Halobacteria</taxon>
        <taxon>Halobacteriales</taxon>
        <taxon>Natrialbaceae</taxon>
        <taxon>Natrinema</taxon>
    </lineage>
</organism>
<dbReference type="PROSITE" id="PS50112">
    <property type="entry name" value="PAS"/>
    <property type="match status" value="1"/>
</dbReference>
<dbReference type="InterPro" id="IPR036890">
    <property type="entry name" value="HATPase_C_sf"/>
</dbReference>
<dbReference type="InterPro" id="IPR003594">
    <property type="entry name" value="HATPase_dom"/>
</dbReference>
<dbReference type="InterPro" id="IPR013656">
    <property type="entry name" value="PAS_4"/>
</dbReference>
<dbReference type="PANTHER" id="PTHR44757">
    <property type="entry name" value="DIGUANYLATE CYCLASE DGCP"/>
    <property type="match status" value="1"/>
</dbReference>
<dbReference type="Pfam" id="PF08447">
    <property type="entry name" value="PAS_3"/>
    <property type="match status" value="1"/>
</dbReference>
<dbReference type="InterPro" id="IPR000014">
    <property type="entry name" value="PAS"/>
</dbReference>
<dbReference type="AlphaFoldDB" id="A0A7D5GNA3"/>
<dbReference type="Gene3D" id="2.10.70.100">
    <property type="match status" value="1"/>
</dbReference>
<dbReference type="GeneID" id="56035566"/>
<dbReference type="InterPro" id="IPR052155">
    <property type="entry name" value="Biofilm_reg_signaling"/>
</dbReference>
<dbReference type="Proteomes" id="UP000509241">
    <property type="component" value="Chromosome"/>
</dbReference>
<dbReference type="SMART" id="SM00086">
    <property type="entry name" value="PAC"/>
    <property type="match status" value="3"/>
</dbReference>
<dbReference type="PROSITE" id="PS50109">
    <property type="entry name" value="HIS_KIN"/>
    <property type="match status" value="1"/>
</dbReference>
<name>A0A7D5GNA3_9EURY</name>
<dbReference type="InterPro" id="IPR001610">
    <property type="entry name" value="PAC"/>
</dbReference>
<sequence>MTFEESYDNRNVPPTGADNPVDSDPSSMPADGYETVFHAVQEAVFLVEVERTGGDLAFRYGRINPAYEAIIGLTEAEVRGKTLREVFEGDIENNGFDSYRACVEEGEPTEFTARLPFPAGNRTVETKLTPTESNGPVRRIVGIARDVTEQEAAKRELGRERDLLAKAEDLAAVGVWELDLRTDEFQWTEGTRAIFGVDDGYDPTLLEVIEFFHPADQNTIRSFVDSCKTDGDPFDEVLRLTTADGTDRWVRTVGESVTKDGAIVALRGAIQDITDQKERERELQLFRKAVEQAGHGIVITDRSGTIEYVNPAYERDTGYDRTEAVERNPSIVKSGKHGDAFYEELWGTILSGDVWESELINRRKSGELYHVDQTIAPITDAAGEITHFVAIESDITEQRLREQRLSVHNRILRHNIRNGMNVIKGNASRLRTASTDDNPHEAVTAIEEQAVDLLKISENAAAVRDLFQRGGDGDASCDVGAMVSKLASDFEAQYPDAAITVDAPDSVLVQADNRVEMAIREAVHNAVSHNDQPVPEVTVRVTPPEANDTDHWIDIAIADNGPGIPEEEQPMLELGHETPLVHGSGLELWLMYWVAKNAGGEMRISENEPRGSIVTLRIPTAAT</sequence>
<evidence type="ECO:0000259" key="4">
    <source>
        <dbReference type="PROSITE" id="PS50113"/>
    </source>
</evidence>
<dbReference type="GO" id="GO:0016772">
    <property type="term" value="F:transferase activity, transferring phosphorus-containing groups"/>
    <property type="evidence" value="ECO:0007669"/>
    <property type="project" value="InterPro"/>
</dbReference>
<proteinExistence type="predicted"/>
<dbReference type="SMART" id="SM00387">
    <property type="entry name" value="HATPase_c"/>
    <property type="match status" value="1"/>
</dbReference>
<dbReference type="InterPro" id="IPR004358">
    <property type="entry name" value="Sig_transdc_His_kin-like_C"/>
</dbReference>
<feature type="domain" description="PAC" evidence="4">
    <location>
        <begin position="234"/>
        <end position="285"/>
    </location>
</feature>
<reference evidence="5 6" key="1">
    <citation type="submission" date="2020-07" db="EMBL/GenBank/DDBJ databases">
        <authorList>
            <person name="Cui H."/>
        </authorList>
    </citation>
    <scope>NUCLEOTIDE SEQUENCE [LARGE SCALE GENOMIC DNA]</scope>
    <source>
        <strain evidence="5 6">YPL8</strain>
    </source>
</reference>
<protein>
    <submittedName>
        <fullName evidence="5">PAS domain S-box protein</fullName>
    </submittedName>
</protein>
<gene>
    <name evidence="5" type="ORF">HYG82_19705</name>
</gene>
<dbReference type="Gene3D" id="3.30.450.20">
    <property type="entry name" value="PAS domain"/>
    <property type="match status" value="3"/>
</dbReference>
<dbReference type="EMBL" id="CP058601">
    <property type="protein sequence ID" value="QLG51290.1"/>
    <property type="molecule type" value="Genomic_DNA"/>
</dbReference>
<dbReference type="Gene3D" id="3.30.565.10">
    <property type="entry name" value="Histidine kinase-like ATPase, C-terminal domain"/>
    <property type="match status" value="1"/>
</dbReference>
<dbReference type="InterPro" id="IPR035965">
    <property type="entry name" value="PAS-like_dom_sf"/>
</dbReference>
<dbReference type="Pfam" id="PF08448">
    <property type="entry name" value="PAS_4"/>
    <property type="match status" value="1"/>
</dbReference>
<feature type="domain" description="Histidine kinase" evidence="2">
    <location>
        <begin position="411"/>
        <end position="622"/>
    </location>
</feature>
<keyword evidence="6" id="KW-1185">Reference proteome</keyword>
<dbReference type="InterPro" id="IPR013655">
    <property type="entry name" value="PAS_fold_3"/>
</dbReference>
<dbReference type="SUPFAM" id="SSF55785">
    <property type="entry name" value="PYP-like sensor domain (PAS domain)"/>
    <property type="match status" value="3"/>
</dbReference>
<dbReference type="PROSITE" id="PS50113">
    <property type="entry name" value="PAC"/>
    <property type="match status" value="2"/>
</dbReference>
<dbReference type="SMART" id="SM00091">
    <property type="entry name" value="PAS"/>
    <property type="match status" value="3"/>
</dbReference>
<evidence type="ECO:0000259" key="2">
    <source>
        <dbReference type="PROSITE" id="PS50109"/>
    </source>
</evidence>
<dbReference type="SUPFAM" id="SSF55874">
    <property type="entry name" value="ATPase domain of HSP90 chaperone/DNA topoisomerase II/histidine kinase"/>
    <property type="match status" value="1"/>
</dbReference>
<dbReference type="InterPro" id="IPR013767">
    <property type="entry name" value="PAS_fold"/>
</dbReference>
<dbReference type="RefSeq" id="WP_179264662.1">
    <property type="nucleotide sequence ID" value="NZ_CP058601.1"/>
</dbReference>
<dbReference type="GO" id="GO:0006355">
    <property type="term" value="P:regulation of DNA-templated transcription"/>
    <property type="evidence" value="ECO:0007669"/>
    <property type="project" value="InterPro"/>
</dbReference>
<dbReference type="OrthoDB" id="237703at2157"/>
<dbReference type="NCBIfam" id="TIGR00229">
    <property type="entry name" value="sensory_box"/>
    <property type="match status" value="3"/>
</dbReference>
<evidence type="ECO:0000313" key="6">
    <source>
        <dbReference type="Proteomes" id="UP000509241"/>
    </source>
</evidence>
<dbReference type="KEGG" id="haly:HYG82_19705"/>
<accession>A0A7D5GNA3</accession>
<dbReference type="PRINTS" id="PR00344">
    <property type="entry name" value="BCTRLSENSOR"/>
</dbReference>